<evidence type="ECO:0000313" key="3">
    <source>
        <dbReference type="Proteomes" id="UP000812013"/>
    </source>
</evidence>
<organism evidence="2 3">
    <name type="scientific">Streptomyces bambusae</name>
    <dbReference type="NCBI Taxonomy" id="1550616"/>
    <lineage>
        <taxon>Bacteria</taxon>
        <taxon>Bacillati</taxon>
        <taxon>Actinomycetota</taxon>
        <taxon>Actinomycetes</taxon>
        <taxon>Kitasatosporales</taxon>
        <taxon>Streptomycetaceae</taxon>
        <taxon>Streptomyces</taxon>
    </lineage>
</organism>
<proteinExistence type="predicted"/>
<comment type="caution">
    <text evidence="2">The sequence shown here is derived from an EMBL/GenBank/DDBJ whole genome shotgun (WGS) entry which is preliminary data.</text>
</comment>
<dbReference type="InterPro" id="IPR045925">
    <property type="entry name" value="DUF6344"/>
</dbReference>
<protein>
    <submittedName>
        <fullName evidence="2">Uncharacterized protein</fullName>
    </submittedName>
</protein>
<dbReference type="EMBL" id="WTFF01000187">
    <property type="protein sequence ID" value="MBW5484730.1"/>
    <property type="molecule type" value="Genomic_DNA"/>
</dbReference>
<dbReference type="Pfam" id="PF19871">
    <property type="entry name" value="DUF6344"/>
    <property type="match status" value="1"/>
</dbReference>
<feature type="compositionally biased region" description="Polar residues" evidence="1">
    <location>
        <begin position="29"/>
        <end position="39"/>
    </location>
</feature>
<keyword evidence="3" id="KW-1185">Reference proteome</keyword>
<accession>A0ABS6ZDK1</accession>
<reference evidence="2 3" key="1">
    <citation type="submission" date="2019-12" db="EMBL/GenBank/DDBJ databases">
        <title>Genome sequence of Streptomyces bambusae.</title>
        <authorList>
            <person name="Bansal K."/>
            <person name="Choksket S."/>
            <person name="Korpole S."/>
            <person name="Patil P.B."/>
        </authorList>
    </citation>
    <scope>NUCLEOTIDE SEQUENCE [LARGE SCALE GENOMIC DNA]</scope>
    <source>
        <strain evidence="2 3">SK60</strain>
    </source>
</reference>
<dbReference type="Proteomes" id="UP000812013">
    <property type="component" value="Unassembled WGS sequence"/>
</dbReference>
<evidence type="ECO:0000313" key="2">
    <source>
        <dbReference type="EMBL" id="MBW5484730.1"/>
    </source>
</evidence>
<feature type="region of interest" description="Disordered" evidence="1">
    <location>
        <begin position="23"/>
        <end position="53"/>
    </location>
</feature>
<gene>
    <name evidence="2" type="ORF">GPJ59_23325</name>
</gene>
<name>A0ABS6ZDK1_9ACTN</name>
<sequence length="53" mass="5583">MPRSWREAVRGGSLPPTIAQRIRAEAHGSSPSVRRSTTAAAVLGSRDDLALVA</sequence>
<evidence type="ECO:0000256" key="1">
    <source>
        <dbReference type="SAM" id="MobiDB-lite"/>
    </source>
</evidence>
<dbReference type="RefSeq" id="WP_308120431.1">
    <property type="nucleotide sequence ID" value="NZ_WTFF01000187.1"/>
</dbReference>